<keyword evidence="3 8" id="KW-0028">Amino-acid biosynthesis</keyword>
<dbReference type="EC" id="4.2.1.20" evidence="8"/>
<feature type="active site" description="Proton acceptor" evidence="8">
    <location>
        <position position="68"/>
    </location>
</feature>
<comment type="function">
    <text evidence="8">The alpha subunit is responsible for the aldol cleavage of indoleglycerol phosphate to indole and glyceraldehyde 3-phosphate.</text>
</comment>
<evidence type="ECO:0000256" key="2">
    <source>
        <dbReference type="ARBA" id="ARBA00011270"/>
    </source>
</evidence>
<evidence type="ECO:0000313" key="10">
    <source>
        <dbReference type="EMBL" id="UTI62441.1"/>
    </source>
</evidence>
<dbReference type="RefSeq" id="WP_254569179.1">
    <property type="nucleotide sequence ID" value="NZ_CP098502.1"/>
</dbReference>
<proteinExistence type="inferred from homology"/>
<dbReference type="SUPFAM" id="SSF51366">
    <property type="entry name" value="Ribulose-phoshate binding barrel"/>
    <property type="match status" value="1"/>
</dbReference>
<sequence length="269" mass="26835">MTETTVHNAGAERIAAAFANSGKRAALMPYLMGGFPTTALSLEIGLAYADGGADLVELGIPFSDPLADGPVIAAAGTAALRAGTTVASVLEVCAGLAQRMPVVIMCYANQVLARGAEDFAARLRDAGASGLIVPDLPMEEAPTVLAACDAAGLALVPLVAPTTPDDRLRAIGSRARGFLYTVSVTGTTGEREAPLGDRVAAVVGRAKAATDVPVALGFGITTPEQASEAADAGADGVIVGSRLVREAAEAADPAAAVREVVAGLADGLS</sequence>
<dbReference type="InterPro" id="IPR018204">
    <property type="entry name" value="Trp_synthase_alpha_AS"/>
</dbReference>
<evidence type="ECO:0000256" key="6">
    <source>
        <dbReference type="ARBA" id="ARBA00023239"/>
    </source>
</evidence>
<reference evidence="10 11" key="1">
    <citation type="submission" date="2022-06" db="EMBL/GenBank/DDBJ databases">
        <title>Paraconexibacter antarcticus.</title>
        <authorList>
            <person name="Kim C.S."/>
        </authorList>
    </citation>
    <scope>NUCLEOTIDE SEQUENCE [LARGE SCALE GENOMIC DNA]</scope>
    <source>
        <strain evidence="10 11">02-257</strain>
    </source>
</reference>
<evidence type="ECO:0000256" key="5">
    <source>
        <dbReference type="ARBA" id="ARBA00023141"/>
    </source>
</evidence>
<dbReference type="Gene3D" id="3.20.20.70">
    <property type="entry name" value="Aldolase class I"/>
    <property type="match status" value="1"/>
</dbReference>
<dbReference type="InterPro" id="IPR002028">
    <property type="entry name" value="Trp_synthase_suA"/>
</dbReference>
<dbReference type="EMBL" id="CP098502">
    <property type="protein sequence ID" value="UTI62441.1"/>
    <property type="molecule type" value="Genomic_DNA"/>
</dbReference>
<comment type="subunit">
    <text evidence="2 8">Tetramer of two alpha and two beta chains.</text>
</comment>
<dbReference type="PROSITE" id="PS00167">
    <property type="entry name" value="TRP_SYNTHASE_ALPHA"/>
    <property type="match status" value="1"/>
</dbReference>
<protein>
    <recommendedName>
        <fullName evidence="8">Tryptophan synthase alpha chain</fullName>
        <ecNumber evidence="8">4.2.1.20</ecNumber>
    </recommendedName>
</protein>
<evidence type="ECO:0000313" key="11">
    <source>
        <dbReference type="Proteomes" id="UP001056035"/>
    </source>
</evidence>
<accession>A0ABY5DLS1</accession>
<keyword evidence="6 8" id="KW-0456">Lyase</keyword>
<dbReference type="Pfam" id="PF00290">
    <property type="entry name" value="Trp_syntA"/>
    <property type="match status" value="1"/>
</dbReference>
<dbReference type="CDD" id="cd04724">
    <property type="entry name" value="Tryptophan_synthase_alpha"/>
    <property type="match status" value="1"/>
</dbReference>
<gene>
    <name evidence="8 10" type="primary">trpA</name>
    <name evidence="10" type="ORF">NBH00_13830</name>
</gene>
<comment type="catalytic activity">
    <reaction evidence="7 8">
        <text>(1S,2R)-1-C-(indol-3-yl)glycerol 3-phosphate + L-serine = D-glyceraldehyde 3-phosphate + L-tryptophan + H2O</text>
        <dbReference type="Rhea" id="RHEA:10532"/>
        <dbReference type="ChEBI" id="CHEBI:15377"/>
        <dbReference type="ChEBI" id="CHEBI:33384"/>
        <dbReference type="ChEBI" id="CHEBI:57912"/>
        <dbReference type="ChEBI" id="CHEBI:58866"/>
        <dbReference type="ChEBI" id="CHEBI:59776"/>
        <dbReference type="EC" id="4.2.1.20"/>
    </reaction>
</comment>
<evidence type="ECO:0000256" key="7">
    <source>
        <dbReference type="ARBA" id="ARBA00049047"/>
    </source>
</evidence>
<name>A0ABY5DLS1_9ACTN</name>
<dbReference type="GO" id="GO:0004834">
    <property type="term" value="F:tryptophan synthase activity"/>
    <property type="evidence" value="ECO:0007669"/>
    <property type="project" value="UniProtKB-EC"/>
</dbReference>
<dbReference type="PANTHER" id="PTHR43406">
    <property type="entry name" value="TRYPTOPHAN SYNTHASE, ALPHA CHAIN"/>
    <property type="match status" value="1"/>
</dbReference>
<keyword evidence="4 8" id="KW-0822">Tryptophan biosynthesis</keyword>
<evidence type="ECO:0000256" key="4">
    <source>
        <dbReference type="ARBA" id="ARBA00022822"/>
    </source>
</evidence>
<comment type="pathway">
    <text evidence="1 8">Amino-acid biosynthesis; L-tryptophan biosynthesis; L-tryptophan from chorismate: step 5/5.</text>
</comment>
<dbReference type="Proteomes" id="UP001056035">
    <property type="component" value="Chromosome"/>
</dbReference>
<evidence type="ECO:0000256" key="8">
    <source>
        <dbReference type="HAMAP-Rule" id="MF_00131"/>
    </source>
</evidence>
<dbReference type="HAMAP" id="MF_00131">
    <property type="entry name" value="Trp_synth_alpha"/>
    <property type="match status" value="1"/>
</dbReference>
<keyword evidence="5 8" id="KW-0057">Aromatic amino acid biosynthesis</keyword>
<evidence type="ECO:0000256" key="9">
    <source>
        <dbReference type="RuleBase" id="RU003662"/>
    </source>
</evidence>
<dbReference type="InterPro" id="IPR013785">
    <property type="entry name" value="Aldolase_TIM"/>
</dbReference>
<evidence type="ECO:0000256" key="1">
    <source>
        <dbReference type="ARBA" id="ARBA00004733"/>
    </source>
</evidence>
<keyword evidence="11" id="KW-1185">Reference proteome</keyword>
<organism evidence="10 11">
    <name type="scientific">Paraconexibacter antarcticus</name>
    <dbReference type="NCBI Taxonomy" id="2949664"/>
    <lineage>
        <taxon>Bacteria</taxon>
        <taxon>Bacillati</taxon>
        <taxon>Actinomycetota</taxon>
        <taxon>Thermoleophilia</taxon>
        <taxon>Solirubrobacterales</taxon>
        <taxon>Paraconexibacteraceae</taxon>
        <taxon>Paraconexibacter</taxon>
    </lineage>
</organism>
<dbReference type="NCBIfam" id="TIGR00262">
    <property type="entry name" value="trpA"/>
    <property type="match status" value="1"/>
</dbReference>
<evidence type="ECO:0000256" key="3">
    <source>
        <dbReference type="ARBA" id="ARBA00022605"/>
    </source>
</evidence>
<dbReference type="PANTHER" id="PTHR43406:SF1">
    <property type="entry name" value="TRYPTOPHAN SYNTHASE ALPHA CHAIN, CHLOROPLASTIC"/>
    <property type="match status" value="1"/>
</dbReference>
<dbReference type="InterPro" id="IPR011060">
    <property type="entry name" value="RibuloseP-bd_barrel"/>
</dbReference>
<feature type="active site" description="Proton acceptor" evidence="8">
    <location>
        <position position="57"/>
    </location>
</feature>
<comment type="similarity">
    <text evidence="8 9">Belongs to the TrpA family.</text>
</comment>